<dbReference type="RefSeq" id="WP_259624537.1">
    <property type="nucleotide sequence ID" value="NZ_JANYMP010000008.1"/>
</dbReference>
<accession>A0A9X2VLZ7</accession>
<feature type="compositionally biased region" description="Pro residues" evidence="1">
    <location>
        <begin position="136"/>
        <end position="151"/>
    </location>
</feature>
<proteinExistence type="predicted"/>
<protein>
    <submittedName>
        <fullName evidence="2">YbaB/EbfC family nucleoid-associated protein</fullName>
    </submittedName>
</protein>
<name>A0A9X2VLZ7_9PSEU</name>
<evidence type="ECO:0000313" key="3">
    <source>
        <dbReference type="Proteomes" id="UP001141259"/>
    </source>
</evidence>
<dbReference type="Gene3D" id="3.30.1310.10">
    <property type="entry name" value="Nucleoid-associated protein YbaB-like domain"/>
    <property type="match status" value="1"/>
</dbReference>
<evidence type="ECO:0000313" key="2">
    <source>
        <dbReference type="EMBL" id="MCS7479050.1"/>
    </source>
</evidence>
<evidence type="ECO:0000256" key="1">
    <source>
        <dbReference type="SAM" id="MobiDB-lite"/>
    </source>
</evidence>
<dbReference type="EMBL" id="JANYMP010000008">
    <property type="protein sequence ID" value="MCS7479050.1"/>
    <property type="molecule type" value="Genomic_DNA"/>
</dbReference>
<comment type="caution">
    <text evidence="2">The sequence shown here is derived from an EMBL/GenBank/DDBJ whole genome shotgun (WGS) entry which is preliminary data.</text>
</comment>
<feature type="compositionally biased region" description="Acidic residues" evidence="1">
    <location>
        <begin position="111"/>
        <end position="122"/>
    </location>
</feature>
<dbReference type="Pfam" id="PF02575">
    <property type="entry name" value="YbaB_DNA_bd"/>
    <property type="match status" value="1"/>
</dbReference>
<dbReference type="GO" id="GO:0003677">
    <property type="term" value="F:DNA binding"/>
    <property type="evidence" value="ECO:0007669"/>
    <property type="project" value="InterPro"/>
</dbReference>
<feature type="region of interest" description="Disordered" evidence="1">
    <location>
        <begin position="108"/>
        <end position="186"/>
    </location>
</feature>
<gene>
    <name evidence="2" type="ORF">NZH93_19490</name>
</gene>
<dbReference type="SUPFAM" id="SSF82607">
    <property type="entry name" value="YbaB-like"/>
    <property type="match status" value="1"/>
</dbReference>
<dbReference type="Proteomes" id="UP001141259">
    <property type="component" value="Unassembled WGS sequence"/>
</dbReference>
<organism evidence="2 3">
    <name type="scientific">Umezawaea endophytica</name>
    <dbReference type="NCBI Taxonomy" id="1654476"/>
    <lineage>
        <taxon>Bacteria</taxon>
        <taxon>Bacillati</taxon>
        <taxon>Actinomycetota</taxon>
        <taxon>Actinomycetes</taxon>
        <taxon>Pseudonocardiales</taxon>
        <taxon>Pseudonocardiaceae</taxon>
        <taxon>Umezawaea</taxon>
    </lineage>
</organism>
<dbReference type="InterPro" id="IPR036894">
    <property type="entry name" value="YbaB-like_sf"/>
</dbReference>
<reference evidence="2" key="1">
    <citation type="submission" date="2022-08" db="EMBL/GenBank/DDBJ databases">
        <authorList>
            <person name="Tistechok S."/>
            <person name="Samborskyy M."/>
            <person name="Roman I."/>
        </authorList>
    </citation>
    <scope>NUCLEOTIDE SEQUENCE</scope>
    <source>
        <strain evidence="2">DSM 103496</strain>
    </source>
</reference>
<keyword evidence="3" id="KW-1185">Reference proteome</keyword>
<sequence length="186" mass="19987">MDPDQWLRDVETRLSDLKQKSADLAENLATATVAVTSDDGAVNVTISPSGALQNLELTQRAAGMSPGRLTASIMEAIRRGQRAASAKMLDAFAPLGEGVESTTLVQSFLPQEEDEGEEESEERDLKAVDALDEESAPPPSYPPRPPAPPQPAAYQQFVPPAPAQPTPPARPARGQPDLEEDENHPW</sequence>
<dbReference type="AlphaFoldDB" id="A0A9X2VLZ7"/>
<dbReference type="InterPro" id="IPR004401">
    <property type="entry name" value="YbaB/EbfC"/>
</dbReference>
<feature type="compositionally biased region" description="Acidic residues" evidence="1">
    <location>
        <begin position="177"/>
        <end position="186"/>
    </location>
</feature>
<feature type="compositionally biased region" description="Pro residues" evidence="1">
    <location>
        <begin position="159"/>
        <end position="170"/>
    </location>
</feature>